<dbReference type="Proteomes" id="UP000321899">
    <property type="component" value="Unassembled WGS sequence"/>
</dbReference>
<sequence length="204" mass="22558">MQKKNQKTGQDFKVSSMLFSSSGMALVTTLLTLTLMTLSGFALLYFATRDIQVSGNDRMSRILLHRVEGLGLYLSQDIWDKDPDYLLRGSPQRELWLQTEAEAANLAELGTGKSFNALTDKEFNSFVAKWPEKNSGEVFFSDDSVSLPFLGDGSGRVLVVDLGPSGVGSQDIGGAVLHEYIVFSEYDDGRGNVRFLETGLRRKQ</sequence>
<dbReference type="EMBL" id="VDMB01000006">
    <property type="protein sequence ID" value="TYT75084.1"/>
    <property type="molecule type" value="Genomic_DNA"/>
</dbReference>
<dbReference type="AlphaFoldDB" id="A0A5Q4VBH7"/>
<organism evidence="2 3">
    <name type="scientific">Desulfobotulus mexicanus</name>
    <dbReference type="NCBI Taxonomy" id="2586642"/>
    <lineage>
        <taxon>Bacteria</taxon>
        <taxon>Pseudomonadati</taxon>
        <taxon>Thermodesulfobacteriota</taxon>
        <taxon>Desulfobacteria</taxon>
        <taxon>Desulfobacterales</taxon>
        <taxon>Desulfobacteraceae</taxon>
        <taxon>Desulfobotulus</taxon>
    </lineage>
</organism>
<evidence type="ECO:0000313" key="3">
    <source>
        <dbReference type="Proteomes" id="UP000321899"/>
    </source>
</evidence>
<feature type="transmembrane region" description="Helical" evidence="1">
    <location>
        <begin position="21"/>
        <end position="47"/>
    </location>
</feature>
<name>A0A5Q4VBH7_9BACT</name>
<evidence type="ECO:0008006" key="4">
    <source>
        <dbReference type="Google" id="ProtNLM"/>
    </source>
</evidence>
<evidence type="ECO:0000256" key="1">
    <source>
        <dbReference type="SAM" id="Phobius"/>
    </source>
</evidence>
<gene>
    <name evidence="2" type="ORF">FIM25_06735</name>
</gene>
<accession>A0A5Q4VBH7</accession>
<dbReference type="OrthoDB" id="9824632at2"/>
<proteinExistence type="predicted"/>
<keyword evidence="1" id="KW-1133">Transmembrane helix</keyword>
<keyword evidence="1" id="KW-0472">Membrane</keyword>
<protein>
    <recommendedName>
        <fullName evidence="4">Type 4 fimbrial biogenesis protein PilX N-terminal domain-containing protein</fullName>
    </recommendedName>
</protein>
<keyword evidence="3" id="KW-1185">Reference proteome</keyword>
<reference evidence="2 3" key="1">
    <citation type="submission" date="2019-06" db="EMBL/GenBank/DDBJ databases">
        <title>Desulfobotulus mexicanus sp. nov., a novel sulfate-reducing bacterium isolated from the sediment of an alkaline crater lake in Mexico.</title>
        <authorList>
            <person name="Hirschler-Rea A."/>
        </authorList>
    </citation>
    <scope>NUCLEOTIDE SEQUENCE [LARGE SCALE GENOMIC DNA]</scope>
    <source>
        <strain evidence="2 3">PAR22N</strain>
    </source>
</reference>
<keyword evidence="1" id="KW-0812">Transmembrane</keyword>
<evidence type="ECO:0000313" key="2">
    <source>
        <dbReference type="EMBL" id="TYT75084.1"/>
    </source>
</evidence>
<comment type="caution">
    <text evidence="2">The sequence shown here is derived from an EMBL/GenBank/DDBJ whole genome shotgun (WGS) entry which is preliminary data.</text>
</comment>
<dbReference type="RefSeq" id="WP_139447594.1">
    <property type="nucleotide sequence ID" value="NZ_VDMB01000006.1"/>
</dbReference>